<feature type="region of interest" description="Disordered" evidence="1">
    <location>
        <begin position="1"/>
        <end position="73"/>
    </location>
</feature>
<organism evidence="3 4">
    <name type="scientific">Aspergillus heteromorphus CBS 117.55</name>
    <dbReference type="NCBI Taxonomy" id="1448321"/>
    <lineage>
        <taxon>Eukaryota</taxon>
        <taxon>Fungi</taxon>
        <taxon>Dikarya</taxon>
        <taxon>Ascomycota</taxon>
        <taxon>Pezizomycotina</taxon>
        <taxon>Eurotiomycetes</taxon>
        <taxon>Eurotiomycetidae</taxon>
        <taxon>Eurotiales</taxon>
        <taxon>Aspergillaceae</taxon>
        <taxon>Aspergillus</taxon>
        <taxon>Aspergillus subgen. Circumdati</taxon>
    </lineage>
</organism>
<feature type="compositionally biased region" description="Basic and acidic residues" evidence="1">
    <location>
        <begin position="1"/>
        <end position="10"/>
    </location>
</feature>
<sequence>MGWFPFDRKPSSSSSHHHTRRRSSPSGRSTYSNQRARHSAPSLFSMNGGGSRVGRSSPSVFSSSSSRRARPRSGFVQRVVHSIKRLLRDIYDYARRNPMKVMMLVVIPLLTSGVLQKLLALIGIRLPKNLFGGNSPRSGGNGLSDNLHGLMNIAKMMM</sequence>
<dbReference type="OrthoDB" id="5398396at2759"/>
<name>A0A317VT38_9EURO</name>
<dbReference type="EMBL" id="MSFL01000020">
    <property type="protein sequence ID" value="PWY76187.1"/>
    <property type="molecule type" value="Genomic_DNA"/>
</dbReference>
<dbReference type="VEuPathDB" id="FungiDB:BO70DRAFT_90719"/>
<feature type="transmembrane region" description="Helical" evidence="2">
    <location>
        <begin position="101"/>
        <end position="124"/>
    </location>
</feature>
<accession>A0A317VT38</accession>
<dbReference type="RefSeq" id="XP_025397551.1">
    <property type="nucleotide sequence ID" value="XM_025548835.1"/>
</dbReference>
<comment type="caution">
    <text evidence="3">The sequence shown here is derived from an EMBL/GenBank/DDBJ whole genome shotgun (WGS) entry which is preliminary data.</text>
</comment>
<keyword evidence="2" id="KW-0472">Membrane</keyword>
<reference evidence="3 4" key="1">
    <citation type="submission" date="2016-12" db="EMBL/GenBank/DDBJ databases">
        <title>The genomes of Aspergillus section Nigri reveals drivers in fungal speciation.</title>
        <authorList>
            <consortium name="DOE Joint Genome Institute"/>
            <person name="Vesth T.C."/>
            <person name="Nybo J."/>
            <person name="Theobald S."/>
            <person name="Brandl J."/>
            <person name="Frisvad J.C."/>
            <person name="Nielsen K.F."/>
            <person name="Lyhne E.K."/>
            <person name="Kogle M.E."/>
            <person name="Kuo A."/>
            <person name="Riley R."/>
            <person name="Clum A."/>
            <person name="Nolan M."/>
            <person name="Lipzen A."/>
            <person name="Salamov A."/>
            <person name="Henrissat B."/>
            <person name="Wiebenga A."/>
            <person name="De Vries R.P."/>
            <person name="Grigoriev I.V."/>
            <person name="Mortensen U.H."/>
            <person name="Andersen M.R."/>
            <person name="Baker S.E."/>
        </authorList>
    </citation>
    <scope>NUCLEOTIDE SEQUENCE [LARGE SCALE GENOMIC DNA]</scope>
    <source>
        <strain evidence="3 4">CBS 117.55</strain>
    </source>
</reference>
<protein>
    <submittedName>
        <fullName evidence="3">Uncharacterized protein</fullName>
    </submittedName>
</protein>
<dbReference type="Proteomes" id="UP000247233">
    <property type="component" value="Unassembled WGS sequence"/>
</dbReference>
<dbReference type="AlphaFoldDB" id="A0A317VT38"/>
<keyword evidence="2" id="KW-0812">Transmembrane</keyword>
<proteinExistence type="predicted"/>
<gene>
    <name evidence="3" type="ORF">BO70DRAFT_90719</name>
</gene>
<keyword evidence="2" id="KW-1133">Transmembrane helix</keyword>
<evidence type="ECO:0000256" key="2">
    <source>
        <dbReference type="SAM" id="Phobius"/>
    </source>
</evidence>
<keyword evidence="4" id="KW-1185">Reference proteome</keyword>
<evidence type="ECO:0000256" key="1">
    <source>
        <dbReference type="SAM" id="MobiDB-lite"/>
    </source>
</evidence>
<dbReference type="GeneID" id="37071072"/>
<evidence type="ECO:0000313" key="4">
    <source>
        <dbReference type="Proteomes" id="UP000247233"/>
    </source>
</evidence>
<feature type="compositionally biased region" description="Low complexity" evidence="1">
    <location>
        <begin position="53"/>
        <end position="66"/>
    </location>
</feature>
<dbReference type="STRING" id="1448321.A0A317VT38"/>
<evidence type="ECO:0000313" key="3">
    <source>
        <dbReference type="EMBL" id="PWY76187.1"/>
    </source>
</evidence>